<dbReference type="SMART" id="SM00020">
    <property type="entry name" value="Tryp_SPc"/>
    <property type="match status" value="1"/>
</dbReference>
<keyword evidence="6" id="KW-0106">Calcium</keyword>
<evidence type="ECO:0000256" key="3">
    <source>
        <dbReference type="ARBA" id="ARBA00022729"/>
    </source>
</evidence>
<keyword evidence="11" id="KW-0964">Secreted</keyword>
<dbReference type="GO" id="GO:0005576">
    <property type="term" value="C:extracellular region"/>
    <property type="evidence" value="ECO:0007669"/>
    <property type="project" value="UniProtKB-SubCell"/>
</dbReference>
<evidence type="ECO:0000259" key="12">
    <source>
        <dbReference type="PROSITE" id="PS50240"/>
    </source>
</evidence>
<dbReference type="GO" id="GO:0004252">
    <property type="term" value="F:serine-type endopeptidase activity"/>
    <property type="evidence" value="ECO:0007669"/>
    <property type="project" value="UniProtKB-UniRule"/>
</dbReference>
<dbReference type="InterPro" id="IPR001314">
    <property type="entry name" value="Peptidase_S1A"/>
</dbReference>
<dbReference type="GO" id="GO:0046872">
    <property type="term" value="F:metal ion binding"/>
    <property type="evidence" value="ECO:0007669"/>
    <property type="project" value="UniProtKB-KW"/>
</dbReference>
<dbReference type="InterPro" id="IPR043504">
    <property type="entry name" value="Peptidase_S1_PA_chymotrypsin"/>
</dbReference>
<keyword evidence="9" id="KW-0325">Glycoprotein</keyword>
<dbReference type="Pfam" id="PF00089">
    <property type="entry name" value="Trypsin"/>
    <property type="match status" value="1"/>
</dbReference>
<proteinExistence type="inferred from homology"/>
<dbReference type="PROSITE" id="PS50240">
    <property type="entry name" value="TRYPSIN_DOM"/>
    <property type="match status" value="1"/>
</dbReference>
<evidence type="ECO:0000256" key="9">
    <source>
        <dbReference type="ARBA" id="ARBA00023180"/>
    </source>
</evidence>
<dbReference type="Pfam" id="PF12032">
    <property type="entry name" value="CLIP"/>
    <property type="match status" value="1"/>
</dbReference>
<evidence type="ECO:0000256" key="6">
    <source>
        <dbReference type="ARBA" id="ARBA00022837"/>
    </source>
</evidence>
<dbReference type="FunFam" id="2.40.10.10:FF:000028">
    <property type="entry name" value="Serine protease easter"/>
    <property type="match status" value="1"/>
</dbReference>
<evidence type="ECO:0000256" key="11">
    <source>
        <dbReference type="RuleBase" id="RU366078"/>
    </source>
</evidence>
<dbReference type="SMART" id="SM00680">
    <property type="entry name" value="CLIP"/>
    <property type="match status" value="1"/>
</dbReference>
<comment type="subcellular location">
    <subcellularLocation>
        <location evidence="11">Secreted</location>
    </subcellularLocation>
</comment>
<evidence type="ECO:0000256" key="2">
    <source>
        <dbReference type="ARBA" id="ARBA00022723"/>
    </source>
</evidence>
<dbReference type="GO" id="GO:0006508">
    <property type="term" value="P:proteolysis"/>
    <property type="evidence" value="ECO:0007669"/>
    <property type="project" value="UniProtKB-KW"/>
</dbReference>
<dbReference type="EC" id="3.4.21.-" evidence="11"/>
<dbReference type="SUPFAM" id="SSF50494">
    <property type="entry name" value="Trypsin-like serine proteases"/>
    <property type="match status" value="1"/>
</dbReference>
<dbReference type="InterPro" id="IPR038565">
    <property type="entry name" value="CLIP_sf"/>
</dbReference>
<dbReference type="PROSITE" id="PS51888">
    <property type="entry name" value="CLIP"/>
    <property type="match status" value="1"/>
</dbReference>
<keyword evidence="8" id="KW-1015">Disulfide bond</keyword>
<feature type="signal peptide" evidence="11">
    <location>
        <begin position="1"/>
        <end position="19"/>
    </location>
</feature>
<keyword evidence="4 11" id="KW-0378">Hydrolase</keyword>
<dbReference type="Proteomes" id="UP000007798">
    <property type="component" value="Unassembled WGS sequence"/>
</dbReference>
<dbReference type="Gene3D" id="2.40.10.10">
    <property type="entry name" value="Trypsin-like serine proteases"/>
    <property type="match status" value="2"/>
</dbReference>
<dbReference type="SMR" id="A0A0Q9WQN1"/>
<evidence type="ECO:0000256" key="8">
    <source>
        <dbReference type="ARBA" id="ARBA00023157"/>
    </source>
</evidence>
<name>A0A0Q9WQN1_DROWI</name>
<reference evidence="14 15" key="1">
    <citation type="journal article" date="2007" name="Nature">
        <title>Evolution of genes and genomes on the Drosophila phylogeny.</title>
        <authorList>
            <consortium name="Drosophila 12 Genomes Consortium"/>
            <person name="Clark A.G."/>
            <person name="Eisen M.B."/>
            <person name="Smith D.R."/>
            <person name="Bergman C.M."/>
            <person name="Oliver B."/>
            <person name="Markow T.A."/>
            <person name="Kaufman T.C."/>
            <person name="Kellis M."/>
            <person name="Gelbart W."/>
            <person name="Iyer V.N."/>
            <person name="Pollard D.A."/>
            <person name="Sackton T.B."/>
            <person name="Larracuente A.M."/>
            <person name="Singh N.D."/>
            <person name="Abad J.P."/>
            <person name="Abt D.N."/>
            <person name="Adryan B."/>
            <person name="Aguade M."/>
            <person name="Akashi H."/>
            <person name="Anderson W.W."/>
            <person name="Aquadro C.F."/>
            <person name="Ardell D.H."/>
            <person name="Arguello R."/>
            <person name="Artieri C.G."/>
            <person name="Barbash D.A."/>
            <person name="Barker D."/>
            <person name="Barsanti P."/>
            <person name="Batterham P."/>
            <person name="Batzoglou S."/>
            <person name="Begun D."/>
            <person name="Bhutkar A."/>
            <person name="Blanco E."/>
            <person name="Bosak S.A."/>
            <person name="Bradley R.K."/>
            <person name="Brand A.D."/>
            <person name="Brent M.R."/>
            <person name="Brooks A.N."/>
            <person name="Brown R.H."/>
            <person name="Butlin R.K."/>
            <person name="Caggese C."/>
            <person name="Calvi B.R."/>
            <person name="Bernardo de Carvalho A."/>
            <person name="Caspi A."/>
            <person name="Castrezana S."/>
            <person name="Celniker S.E."/>
            <person name="Chang J.L."/>
            <person name="Chapple C."/>
            <person name="Chatterji S."/>
            <person name="Chinwalla A."/>
            <person name="Civetta A."/>
            <person name="Clifton S.W."/>
            <person name="Comeron J.M."/>
            <person name="Costello J.C."/>
            <person name="Coyne J.A."/>
            <person name="Daub J."/>
            <person name="David R.G."/>
            <person name="Delcher A.L."/>
            <person name="Delehaunty K."/>
            <person name="Do C.B."/>
            <person name="Ebling H."/>
            <person name="Edwards K."/>
            <person name="Eickbush T."/>
            <person name="Evans J.D."/>
            <person name="Filipski A."/>
            <person name="Findeiss S."/>
            <person name="Freyhult E."/>
            <person name="Fulton L."/>
            <person name="Fulton R."/>
            <person name="Garcia A.C."/>
            <person name="Gardiner A."/>
            <person name="Garfield D.A."/>
            <person name="Garvin B.E."/>
            <person name="Gibson G."/>
            <person name="Gilbert D."/>
            <person name="Gnerre S."/>
            <person name="Godfrey J."/>
            <person name="Good R."/>
            <person name="Gotea V."/>
            <person name="Gravely B."/>
            <person name="Greenberg A.J."/>
            <person name="Griffiths-Jones S."/>
            <person name="Gross S."/>
            <person name="Guigo R."/>
            <person name="Gustafson E.A."/>
            <person name="Haerty W."/>
            <person name="Hahn M.W."/>
            <person name="Halligan D.L."/>
            <person name="Halpern A.L."/>
            <person name="Halter G.M."/>
            <person name="Han M.V."/>
            <person name="Heger A."/>
            <person name="Hillier L."/>
            <person name="Hinrichs A.S."/>
            <person name="Holmes I."/>
            <person name="Hoskins R.A."/>
            <person name="Hubisz M.J."/>
            <person name="Hultmark D."/>
            <person name="Huntley M.A."/>
            <person name="Jaffe D.B."/>
            <person name="Jagadeeshan S."/>
            <person name="Jeck W.R."/>
            <person name="Johnson J."/>
            <person name="Jones C.D."/>
            <person name="Jordan W.C."/>
            <person name="Karpen G.H."/>
            <person name="Kataoka E."/>
            <person name="Keightley P.D."/>
            <person name="Kheradpour P."/>
            <person name="Kirkness E.F."/>
            <person name="Koerich L.B."/>
            <person name="Kristiansen K."/>
            <person name="Kudrna D."/>
            <person name="Kulathinal R.J."/>
            <person name="Kumar S."/>
            <person name="Kwok R."/>
            <person name="Lander E."/>
            <person name="Langley C.H."/>
            <person name="Lapoint R."/>
            <person name="Lazzaro B.P."/>
            <person name="Lee S.J."/>
            <person name="Levesque L."/>
            <person name="Li R."/>
            <person name="Lin C.F."/>
            <person name="Lin M.F."/>
            <person name="Lindblad-Toh K."/>
            <person name="Llopart A."/>
            <person name="Long M."/>
            <person name="Low L."/>
            <person name="Lozovsky E."/>
            <person name="Lu J."/>
            <person name="Luo M."/>
            <person name="Machado C.A."/>
            <person name="Makalowski W."/>
            <person name="Marzo M."/>
            <person name="Matsuda M."/>
            <person name="Matzkin L."/>
            <person name="McAllister B."/>
            <person name="McBride C.S."/>
            <person name="McKernan B."/>
            <person name="McKernan K."/>
            <person name="Mendez-Lago M."/>
            <person name="Minx P."/>
            <person name="Mollenhauer M.U."/>
            <person name="Montooth K."/>
            <person name="Mount S.M."/>
            <person name="Mu X."/>
            <person name="Myers E."/>
            <person name="Negre B."/>
            <person name="Newfeld S."/>
            <person name="Nielsen R."/>
            <person name="Noor M.A."/>
            <person name="O'Grady P."/>
            <person name="Pachter L."/>
            <person name="Papaceit M."/>
            <person name="Parisi M.J."/>
            <person name="Parisi M."/>
            <person name="Parts L."/>
            <person name="Pedersen J.S."/>
            <person name="Pesole G."/>
            <person name="Phillippy A.M."/>
            <person name="Ponting C.P."/>
            <person name="Pop M."/>
            <person name="Porcelli D."/>
            <person name="Powell J.R."/>
            <person name="Prohaska S."/>
            <person name="Pruitt K."/>
            <person name="Puig M."/>
            <person name="Quesneville H."/>
            <person name="Ram K.R."/>
            <person name="Rand D."/>
            <person name="Rasmussen M.D."/>
            <person name="Reed L.K."/>
            <person name="Reenan R."/>
            <person name="Reily A."/>
            <person name="Remington K.A."/>
            <person name="Rieger T.T."/>
            <person name="Ritchie M.G."/>
            <person name="Robin C."/>
            <person name="Rogers Y.H."/>
            <person name="Rohde C."/>
            <person name="Rozas J."/>
            <person name="Rubenfield M.J."/>
            <person name="Ruiz A."/>
            <person name="Russo S."/>
            <person name="Salzberg S.L."/>
            <person name="Sanchez-Gracia A."/>
            <person name="Saranga D.J."/>
            <person name="Sato H."/>
            <person name="Schaeffer S.W."/>
            <person name="Schatz M.C."/>
            <person name="Schlenke T."/>
            <person name="Schwartz R."/>
            <person name="Segarra C."/>
            <person name="Singh R.S."/>
            <person name="Sirot L."/>
            <person name="Sirota M."/>
            <person name="Sisneros N.B."/>
            <person name="Smith C.D."/>
            <person name="Smith T.F."/>
            <person name="Spieth J."/>
            <person name="Stage D.E."/>
            <person name="Stark A."/>
            <person name="Stephan W."/>
            <person name="Strausberg R.L."/>
            <person name="Strempel S."/>
            <person name="Sturgill D."/>
            <person name="Sutton G."/>
            <person name="Sutton G.G."/>
            <person name="Tao W."/>
            <person name="Teichmann S."/>
            <person name="Tobari Y.N."/>
            <person name="Tomimura Y."/>
            <person name="Tsolas J.M."/>
            <person name="Valente V.L."/>
            <person name="Venter E."/>
            <person name="Venter J.C."/>
            <person name="Vicario S."/>
            <person name="Vieira F.G."/>
            <person name="Vilella A.J."/>
            <person name="Villasante A."/>
            <person name="Walenz B."/>
            <person name="Wang J."/>
            <person name="Wasserman M."/>
            <person name="Watts T."/>
            <person name="Wilson D."/>
            <person name="Wilson R.K."/>
            <person name="Wing R.A."/>
            <person name="Wolfner M.F."/>
            <person name="Wong A."/>
            <person name="Wong G.K."/>
            <person name="Wu C.I."/>
            <person name="Wu G."/>
            <person name="Yamamoto D."/>
            <person name="Yang H.P."/>
            <person name="Yang S.P."/>
            <person name="Yorke J.A."/>
            <person name="Yoshida K."/>
            <person name="Zdobnov E."/>
            <person name="Zhang P."/>
            <person name="Zhang Y."/>
            <person name="Zimin A.V."/>
            <person name="Baldwin J."/>
            <person name="Abdouelleil A."/>
            <person name="Abdulkadir J."/>
            <person name="Abebe A."/>
            <person name="Abera B."/>
            <person name="Abreu J."/>
            <person name="Acer S.C."/>
            <person name="Aftuck L."/>
            <person name="Alexander A."/>
            <person name="An P."/>
            <person name="Anderson E."/>
            <person name="Anderson S."/>
            <person name="Arachi H."/>
            <person name="Azer M."/>
            <person name="Bachantsang P."/>
            <person name="Barry A."/>
            <person name="Bayul T."/>
            <person name="Berlin A."/>
            <person name="Bessette D."/>
            <person name="Bloom T."/>
            <person name="Blye J."/>
            <person name="Boguslavskiy L."/>
            <person name="Bonnet C."/>
            <person name="Boukhgalter B."/>
            <person name="Bourzgui I."/>
            <person name="Brown A."/>
            <person name="Cahill P."/>
            <person name="Channer S."/>
            <person name="Cheshatsang Y."/>
            <person name="Chuda L."/>
            <person name="Citroen M."/>
            <person name="Collymore A."/>
            <person name="Cooke P."/>
            <person name="Costello M."/>
            <person name="D'Aco K."/>
            <person name="Daza R."/>
            <person name="De Haan G."/>
            <person name="DeGray S."/>
            <person name="DeMaso C."/>
            <person name="Dhargay N."/>
            <person name="Dooley K."/>
            <person name="Dooley E."/>
            <person name="Doricent M."/>
            <person name="Dorje P."/>
            <person name="Dorjee K."/>
            <person name="Dupes A."/>
            <person name="Elong R."/>
            <person name="Falk J."/>
            <person name="Farina A."/>
            <person name="Faro S."/>
            <person name="Ferguson D."/>
            <person name="Fisher S."/>
            <person name="Foley C.D."/>
            <person name="Franke A."/>
            <person name="Friedrich D."/>
            <person name="Gadbois L."/>
            <person name="Gearin G."/>
            <person name="Gearin C.R."/>
            <person name="Giannoukos G."/>
            <person name="Goode T."/>
            <person name="Graham J."/>
            <person name="Grandbois E."/>
            <person name="Grewal S."/>
            <person name="Gyaltsen K."/>
            <person name="Hafez N."/>
            <person name="Hagos B."/>
            <person name="Hall J."/>
            <person name="Henson C."/>
            <person name="Hollinger A."/>
            <person name="Honan T."/>
            <person name="Huard M.D."/>
            <person name="Hughes L."/>
            <person name="Hurhula B."/>
            <person name="Husby M.E."/>
            <person name="Kamat A."/>
            <person name="Kanga B."/>
            <person name="Kashin S."/>
            <person name="Khazanovich D."/>
            <person name="Kisner P."/>
            <person name="Lance K."/>
            <person name="Lara M."/>
            <person name="Lee W."/>
            <person name="Lennon N."/>
            <person name="Letendre F."/>
            <person name="LeVine R."/>
            <person name="Lipovsky A."/>
            <person name="Liu X."/>
            <person name="Liu J."/>
            <person name="Liu S."/>
            <person name="Lokyitsang T."/>
            <person name="Lokyitsang Y."/>
            <person name="Lubonja R."/>
            <person name="Lui A."/>
            <person name="MacDonald P."/>
            <person name="Magnisalis V."/>
            <person name="Maru K."/>
            <person name="Matthews C."/>
            <person name="McCusker W."/>
            <person name="McDonough S."/>
            <person name="Mehta T."/>
            <person name="Meldrim J."/>
            <person name="Meneus L."/>
            <person name="Mihai O."/>
            <person name="Mihalev A."/>
            <person name="Mihova T."/>
            <person name="Mittelman R."/>
            <person name="Mlenga V."/>
            <person name="Montmayeur A."/>
            <person name="Mulrain L."/>
            <person name="Navidi A."/>
            <person name="Naylor J."/>
            <person name="Negash T."/>
            <person name="Nguyen T."/>
            <person name="Nguyen N."/>
            <person name="Nicol R."/>
            <person name="Norbu C."/>
            <person name="Norbu N."/>
            <person name="Novod N."/>
            <person name="O'Neill B."/>
            <person name="Osman S."/>
            <person name="Markiewicz E."/>
            <person name="Oyono O.L."/>
            <person name="Patti C."/>
            <person name="Phunkhang P."/>
            <person name="Pierre F."/>
            <person name="Priest M."/>
            <person name="Raghuraman S."/>
            <person name="Rege F."/>
            <person name="Reyes R."/>
            <person name="Rise C."/>
            <person name="Rogov P."/>
            <person name="Ross K."/>
            <person name="Ryan E."/>
            <person name="Settipalli S."/>
            <person name="Shea T."/>
            <person name="Sherpa N."/>
            <person name="Shi L."/>
            <person name="Shih D."/>
            <person name="Sparrow T."/>
            <person name="Spaulding J."/>
            <person name="Stalker J."/>
            <person name="Stange-Thomann N."/>
            <person name="Stavropoulos S."/>
            <person name="Stone C."/>
            <person name="Strader C."/>
            <person name="Tesfaye S."/>
            <person name="Thomson T."/>
            <person name="Thoulutsang Y."/>
            <person name="Thoulutsang D."/>
            <person name="Topham K."/>
            <person name="Topping I."/>
            <person name="Tsamla T."/>
            <person name="Vassiliev H."/>
            <person name="Vo A."/>
            <person name="Wangchuk T."/>
            <person name="Wangdi T."/>
            <person name="Weiand M."/>
            <person name="Wilkinson J."/>
            <person name="Wilson A."/>
            <person name="Yadav S."/>
            <person name="Young G."/>
            <person name="Yu Q."/>
            <person name="Zembek L."/>
            <person name="Zhong D."/>
            <person name="Zimmer A."/>
            <person name="Zwirko Z."/>
            <person name="Jaffe D.B."/>
            <person name="Alvarez P."/>
            <person name="Brockman W."/>
            <person name="Butler J."/>
            <person name="Chin C."/>
            <person name="Gnerre S."/>
            <person name="Grabherr M."/>
            <person name="Kleber M."/>
            <person name="Mauceli E."/>
            <person name="MacCallum I."/>
        </authorList>
    </citation>
    <scope>NUCLEOTIDE SEQUENCE [LARGE SCALE GENOMIC DNA]</scope>
    <source>
        <strain evidence="15">Tucson 14030-0811.24</strain>
    </source>
</reference>
<accession>A0A0Q9WQN1</accession>
<keyword evidence="1 11" id="KW-0645">Protease</keyword>
<dbReference type="AlphaFoldDB" id="A0A0Q9WQN1"/>
<keyword evidence="3 11" id="KW-0732">Signal</keyword>
<gene>
    <name evidence="14" type="primary">Dwil\GK26982</name>
    <name evidence="14" type="ORF">Dwil_GK26982</name>
</gene>
<dbReference type="PANTHER" id="PTHR24260:SF144">
    <property type="entry name" value="CLIP DOMAIN-CONTAINING SERINE PROTEASE-RELATED"/>
    <property type="match status" value="1"/>
</dbReference>
<evidence type="ECO:0000313" key="15">
    <source>
        <dbReference type="Proteomes" id="UP000007798"/>
    </source>
</evidence>
<protein>
    <recommendedName>
        <fullName evidence="11">CLIP domain-containing serine protease</fullName>
        <ecNumber evidence="11">3.4.21.-</ecNumber>
    </recommendedName>
</protein>
<dbReference type="InParanoid" id="A0A0Q9WQN1"/>
<keyword evidence="15" id="KW-1185">Reference proteome</keyword>
<keyword evidence="7" id="KW-0865">Zymogen</keyword>
<evidence type="ECO:0000313" key="14">
    <source>
        <dbReference type="EMBL" id="KRF98265.1"/>
    </source>
</evidence>
<evidence type="ECO:0000256" key="1">
    <source>
        <dbReference type="ARBA" id="ARBA00022670"/>
    </source>
</evidence>
<dbReference type="PRINTS" id="PR00722">
    <property type="entry name" value="CHYMOTRYPSIN"/>
</dbReference>
<dbReference type="CDD" id="cd00190">
    <property type="entry name" value="Tryp_SPc"/>
    <property type="match status" value="1"/>
</dbReference>
<evidence type="ECO:0000256" key="5">
    <source>
        <dbReference type="ARBA" id="ARBA00022825"/>
    </source>
</evidence>
<dbReference type="InterPro" id="IPR051333">
    <property type="entry name" value="CLIP_Serine_Protease"/>
</dbReference>
<dbReference type="EMBL" id="CH963852">
    <property type="protein sequence ID" value="KRF98265.1"/>
    <property type="molecule type" value="Genomic_DNA"/>
</dbReference>
<evidence type="ECO:0000256" key="4">
    <source>
        <dbReference type="ARBA" id="ARBA00022801"/>
    </source>
</evidence>
<evidence type="ECO:0000256" key="7">
    <source>
        <dbReference type="ARBA" id="ARBA00023145"/>
    </source>
</evidence>
<dbReference type="OrthoDB" id="6755574at2759"/>
<keyword evidence="5 11" id="KW-0720">Serine protease</keyword>
<keyword evidence="2" id="KW-0479">Metal-binding</keyword>
<dbReference type="KEGG" id="dwi:26528984"/>
<dbReference type="InterPro" id="IPR022700">
    <property type="entry name" value="CLIP"/>
</dbReference>
<dbReference type="Gene3D" id="3.30.1640.30">
    <property type="match status" value="1"/>
</dbReference>
<organism evidence="14 15">
    <name type="scientific">Drosophila willistoni</name>
    <name type="common">Fruit fly</name>
    <dbReference type="NCBI Taxonomy" id="7260"/>
    <lineage>
        <taxon>Eukaryota</taxon>
        <taxon>Metazoa</taxon>
        <taxon>Ecdysozoa</taxon>
        <taxon>Arthropoda</taxon>
        <taxon>Hexapoda</taxon>
        <taxon>Insecta</taxon>
        <taxon>Pterygota</taxon>
        <taxon>Neoptera</taxon>
        <taxon>Endopterygota</taxon>
        <taxon>Diptera</taxon>
        <taxon>Brachycera</taxon>
        <taxon>Muscomorpha</taxon>
        <taxon>Ephydroidea</taxon>
        <taxon>Drosophilidae</taxon>
        <taxon>Drosophila</taxon>
        <taxon>Sophophora</taxon>
    </lineage>
</organism>
<comment type="domain">
    <text evidence="11">The clip domain consists of 35-55 residues which are 'knitted' together usually by 3 conserved disulfide bonds forming a clip-like compact structure.</text>
</comment>
<dbReference type="InterPro" id="IPR001254">
    <property type="entry name" value="Trypsin_dom"/>
</dbReference>
<feature type="domain" description="Peptidase S1" evidence="12">
    <location>
        <begin position="100"/>
        <end position="336"/>
    </location>
</feature>
<feature type="chain" id="PRO_5023977728" description="CLIP domain-containing serine protease" evidence="11">
    <location>
        <begin position="20"/>
        <end position="337"/>
    </location>
</feature>
<evidence type="ECO:0000259" key="13">
    <source>
        <dbReference type="PROSITE" id="PS51888"/>
    </source>
</evidence>
<comment type="similarity">
    <text evidence="10 11">Belongs to the peptidase S1 family. CLIP subfamily.</text>
</comment>
<dbReference type="PANTHER" id="PTHR24260">
    <property type="match status" value="1"/>
</dbReference>
<evidence type="ECO:0000256" key="10">
    <source>
        <dbReference type="ARBA" id="ARBA00024195"/>
    </source>
</evidence>
<feature type="domain" description="Clip" evidence="13">
    <location>
        <begin position="26"/>
        <end position="80"/>
    </location>
</feature>
<sequence length="337" mass="37300">MLIKYLVLLVLWCVLAIRADDIYGRYCNAFGGEPGACMPIEECPELLEIKNSPTIPPEVKNIILRGSVCPGPDSAGTFCCAEIANAEGIRKLNQTDTCGIYNAPDAGTENESQEISMPWMALLIYEDPEKKNSPTGIKGCAGTLITEKFVLTAANCLFLNGMELKQVRLGNDGTQYVSYGIEKIIVHERYENPSQMYNIALVKLAGTVEYKGNIRPICLPFDNEVRSKAYLDKKYQTIGWGQTENFEFTNDLMMASFQRIDQFKCKYSKTILCLGDVETCVPNIGSPLMNTYTVNGLERVVQAGIANTFISRCGAGGPVAYTNLGEYIPWISRQIVK</sequence>
<dbReference type="InterPro" id="IPR009003">
    <property type="entry name" value="Peptidase_S1_PA"/>
</dbReference>